<proteinExistence type="predicted"/>
<evidence type="ECO:0000313" key="4">
    <source>
        <dbReference type="Proteomes" id="UP000078532"/>
    </source>
</evidence>
<gene>
    <name evidence="3" type="ORF">A6M21_03985</name>
</gene>
<dbReference type="InterPro" id="IPR029033">
    <property type="entry name" value="His_PPase_superfam"/>
</dbReference>
<sequence length="230" mass="24938">MAGSNSQKKCPEPTGRETVVLLVRHGATEWNRLSRYQGRLDAPLSDEGLAQFRALVAAMSSVPLAAVYTAPLARSAAGAGMLADAHGLEPLVLPGLTEICHGAWEGLLLSEVAGRYAGLLRRWRTAPYEVRMPGPGGETLAEVEERAWAALEQMAGAHPGGIILAVSHDTPIRTIIRRVLNLDQEHFWQIKLDNTGINVLGRREGRWRVIMLNGTCHLGGFLRAGEQLAL</sequence>
<reference evidence="3 4" key="1">
    <citation type="submission" date="2016-04" db="EMBL/GenBank/DDBJ databases">
        <authorList>
            <person name="Evans L.H."/>
            <person name="Alamgir A."/>
            <person name="Owens N."/>
            <person name="Weber N.D."/>
            <person name="Virtaneva K."/>
            <person name="Barbian K."/>
            <person name="Babar A."/>
            <person name="Rosenke K."/>
        </authorList>
    </citation>
    <scope>NUCLEOTIDE SEQUENCE [LARGE SCALE GENOMIC DNA]</scope>
    <source>
        <strain evidence="3 4">LMa1</strain>
    </source>
</reference>
<feature type="binding site" evidence="2">
    <location>
        <position position="74"/>
    </location>
    <ligand>
        <name>substrate</name>
    </ligand>
</feature>
<keyword evidence="4" id="KW-1185">Reference proteome</keyword>
<dbReference type="STRING" id="1838280.A6M21_03985"/>
<evidence type="ECO:0000256" key="2">
    <source>
        <dbReference type="PIRSR" id="PIRSR613078-2"/>
    </source>
</evidence>
<name>A0A1B7LIC5_9FIRM</name>
<dbReference type="InterPro" id="IPR013078">
    <property type="entry name" value="His_Pase_superF_clade-1"/>
</dbReference>
<organism evidence="3 4">
    <name type="scientific">Desulfotomaculum copahuensis</name>
    <dbReference type="NCBI Taxonomy" id="1838280"/>
    <lineage>
        <taxon>Bacteria</taxon>
        <taxon>Bacillati</taxon>
        <taxon>Bacillota</taxon>
        <taxon>Clostridia</taxon>
        <taxon>Eubacteriales</taxon>
        <taxon>Desulfotomaculaceae</taxon>
        <taxon>Desulfotomaculum</taxon>
    </lineage>
</organism>
<evidence type="ECO:0000256" key="1">
    <source>
        <dbReference type="PIRSR" id="PIRSR613078-1"/>
    </source>
</evidence>
<evidence type="ECO:0008006" key="5">
    <source>
        <dbReference type="Google" id="ProtNLM"/>
    </source>
</evidence>
<dbReference type="GO" id="GO:0016791">
    <property type="term" value="F:phosphatase activity"/>
    <property type="evidence" value="ECO:0007669"/>
    <property type="project" value="TreeGrafter"/>
</dbReference>
<dbReference type="InterPro" id="IPR050275">
    <property type="entry name" value="PGM_Phosphatase"/>
</dbReference>
<accession>A0A1B7LIC5</accession>
<dbReference type="Pfam" id="PF00300">
    <property type="entry name" value="His_Phos_1"/>
    <property type="match status" value="1"/>
</dbReference>
<dbReference type="PANTHER" id="PTHR48100">
    <property type="entry name" value="BROAD-SPECIFICITY PHOSPHATASE YOR283W-RELATED"/>
    <property type="match status" value="1"/>
</dbReference>
<dbReference type="SUPFAM" id="SSF53254">
    <property type="entry name" value="Phosphoglycerate mutase-like"/>
    <property type="match status" value="1"/>
</dbReference>
<feature type="active site" description="Tele-phosphohistidine intermediate" evidence="1">
    <location>
        <position position="25"/>
    </location>
</feature>
<dbReference type="Proteomes" id="UP000078532">
    <property type="component" value="Unassembled WGS sequence"/>
</dbReference>
<dbReference type="SMART" id="SM00855">
    <property type="entry name" value="PGAM"/>
    <property type="match status" value="1"/>
</dbReference>
<dbReference type="AlphaFoldDB" id="A0A1B7LIC5"/>
<evidence type="ECO:0000313" key="3">
    <source>
        <dbReference type="EMBL" id="OAT86148.1"/>
    </source>
</evidence>
<feature type="binding site" evidence="2">
    <location>
        <begin position="24"/>
        <end position="31"/>
    </location>
    <ligand>
        <name>substrate</name>
    </ligand>
</feature>
<dbReference type="GO" id="GO:0005737">
    <property type="term" value="C:cytoplasm"/>
    <property type="evidence" value="ECO:0007669"/>
    <property type="project" value="TreeGrafter"/>
</dbReference>
<comment type="caution">
    <text evidence="3">The sequence shown here is derived from an EMBL/GenBank/DDBJ whole genome shotgun (WGS) entry which is preliminary data.</text>
</comment>
<dbReference type="EMBL" id="LYVF01000040">
    <property type="protein sequence ID" value="OAT86148.1"/>
    <property type="molecule type" value="Genomic_DNA"/>
</dbReference>
<feature type="active site" description="Proton donor/acceptor" evidence="1">
    <location>
        <position position="98"/>
    </location>
</feature>
<protein>
    <recommendedName>
        <fullName evidence="5">Phosphoglycerate mutase</fullName>
    </recommendedName>
</protein>
<dbReference type="CDD" id="cd07067">
    <property type="entry name" value="HP_PGM_like"/>
    <property type="match status" value="1"/>
</dbReference>
<dbReference type="PANTHER" id="PTHR48100:SF62">
    <property type="entry name" value="GLUCOSYL-3-PHOSPHOGLYCERATE PHOSPHATASE"/>
    <property type="match status" value="1"/>
</dbReference>
<dbReference type="Gene3D" id="3.40.50.1240">
    <property type="entry name" value="Phosphoglycerate mutase-like"/>
    <property type="match status" value="1"/>
</dbReference>